<dbReference type="EMBL" id="CP119935">
    <property type="protein sequence ID" value="WFD02453.1"/>
    <property type="molecule type" value="Genomic_DNA"/>
</dbReference>
<protein>
    <recommendedName>
        <fullName evidence="8">Ubiquitin carboxyl-terminal hydrolase</fullName>
        <ecNumber evidence="8">3.4.19.12</ecNumber>
    </recommendedName>
</protein>
<dbReference type="PANTHER" id="PTHR10589:SF17">
    <property type="entry name" value="UBIQUITIN CARBOXYL-TERMINAL HYDROLASE"/>
    <property type="match status" value="1"/>
</dbReference>
<dbReference type="Gene3D" id="3.40.532.10">
    <property type="entry name" value="Peptidase C12, ubiquitin carboxyl-terminal hydrolase"/>
    <property type="match status" value="1"/>
</dbReference>
<evidence type="ECO:0000259" key="9">
    <source>
        <dbReference type="PROSITE" id="PS52048"/>
    </source>
</evidence>
<keyword evidence="5 7" id="KW-0378">Hydrolase</keyword>
<accession>A0AAF0DXM3</accession>
<keyword evidence="6 7" id="KW-0788">Thiol protease</keyword>
<dbReference type="EC" id="3.4.19.12" evidence="8"/>
<evidence type="ECO:0000256" key="6">
    <source>
        <dbReference type="ARBA" id="ARBA00022807"/>
    </source>
</evidence>
<evidence type="ECO:0000256" key="3">
    <source>
        <dbReference type="ARBA" id="ARBA00022670"/>
    </source>
</evidence>
<evidence type="ECO:0000256" key="4">
    <source>
        <dbReference type="ARBA" id="ARBA00022786"/>
    </source>
</evidence>
<dbReference type="GO" id="GO:0016579">
    <property type="term" value="P:protein deubiquitination"/>
    <property type="evidence" value="ECO:0007669"/>
    <property type="project" value="TreeGrafter"/>
</dbReference>
<evidence type="ECO:0000256" key="1">
    <source>
        <dbReference type="ARBA" id="ARBA00000707"/>
    </source>
</evidence>
<dbReference type="InterPro" id="IPR036959">
    <property type="entry name" value="Peptidase_C12_UCH_sf"/>
</dbReference>
<proteinExistence type="inferred from homology"/>
<dbReference type="CDD" id="cd09616">
    <property type="entry name" value="Peptidase_C12_UCH_L1_L3"/>
    <property type="match status" value="1"/>
</dbReference>
<feature type="site" description="Important for enzyme activity" evidence="7">
    <location>
        <position position="182"/>
    </location>
</feature>
<dbReference type="PROSITE" id="PS52048">
    <property type="entry name" value="UCH_DOMAIN"/>
    <property type="match status" value="1"/>
</dbReference>
<feature type="site" description="Transition state stabilizer" evidence="7">
    <location>
        <position position="86"/>
    </location>
</feature>
<dbReference type="Pfam" id="PF01088">
    <property type="entry name" value="Peptidase_C12"/>
    <property type="match status" value="1"/>
</dbReference>
<dbReference type="InterPro" id="IPR038765">
    <property type="entry name" value="Papain-like_cys_pep_sf"/>
</dbReference>
<comment type="similarity">
    <text evidence="2 7 8">Belongs to the peptidase C12 family.</text>
</comment>
<dbReference type="Proteomes" id="UP001214603">
    <property type="component" value="Chromosome 2"/>
</dbReference>
<dbReference type="InterPro" id="IPR057254">
    <property type="entry name" value="UCH_AS"/>
</dbReference>
<keyword evidence="4 7" id="KW-0833">Ubl conjugation pathway</keyword>
<reference evidence="10" key="1">
    <citation type="submission" date="2023-03" db="EMBL/GenBank/DDBJ databases">
        <title>Mating type loci evolution in Malassezia.</title>
        <authorList>
            <person name="Coelho M.A."/>
        </authorList>
    </citation>
    <scope>NUCLEOTIDE SEQUENCE</scope>
    <source>
        <strain evidence="10">CBS 7876</strain>
    </source>
</reference>
<dbReference type="PROSITE" id="PS00140">
    <property type="entry name" value="UCH_1"/>
    <property type="match status" value="1"/>
</dbReference>
<dbReference type="AlphaFoldDB" id="A0AAF0DXM3"/>
<evidence type="ECO:0000313" key="10">
    <source>
        <dbReference type="EMBL" id="WFD02453.1"/>
    </source>
</evidence>
<dbReference type="GO" id="GO:0005737">
    <property type="term" value="C:cytoplasm"/>
    <property type="evidence" value="ECO:0007669"/>
    <property type="project" value="TreeGrafter"/>
</dbReference>
<comment type="catalytic activity">
    <reaction evidence="1 7 8">
        <text>Thiol-dependent hydrolysis of ester, thioester, amide, peptide and isopeptide bonds formed by the C-terminal Gly of ubiquitin (a 76-residue protein attached to proteins as an intracellular targeting signal).</text>
        <dbReference type="EC" id="3.4.19.12"/>
    </reaction>
</comment>
<keyword evidence="11" id="KW-1185">Reference proteome</keyword>
<dbReference type="PANTHER" id="PTHR10589">
    <property type="entry name" value="UBIQUITIN CARBOXYL-TERMINAL HYDROLASE"/>
    <property type="match status" value="1"/>
</dbReference>
<evidence type="ECO:0000256" key="7">
    <source>
        <dbReference type="PROSITE-ProRule" id="PRU01393"/>
    </source>
</evidence>
<feature type="domain" description="UCH catalytic" evidence="9">
    <location>
        <begin position="3"/>
        <end position="218"/>
    </location>
</feature>
<dbReference type="InterPro" id="IPR001578">
    <property type="entry name" value="Peptidase_C12_UCH"/>
</dbReference>
<feature type="active site" description="Nucleophile" evidence="7">
    <location>
        <position position="92"/>
    </location>
</feature>
<organism evidence="10 11">
    <name type="scientific">Malassezia obtusa</name>
    <dbReference type="NCBI Taxonomy" id="76774"/>
    <lineage>
        <taxon>Eukaryota</taxon>
        <taxon>Fungi</taxon>
        <taxon>Dikarya</taxon>
        <taxon>Basidiomycota</taxon>
        <taxon>Ustilaginomycotina</taxon>
        <taxon>Malasseziomycetes</taxon>
        <taxon>Malasseziales</taxon>
        <taxon>Malasseziaceae</taxon>
        <taxon>Malassezia</taxon>
    </lineage>
</organism>
<sequence length="218" mass="23162">MSSWVPLEANPELFSAWSTRLGLDTKRCAFHDIFGLDEELLAMVPQPVHAVLFLFPLSAPVEARQEAEDAAYTAPACASDVLWFKQTIGNACGTIGLLHAIANSPAAAAVQDGTPLAQLLAEARKTGPENRVALLEQCSALQAAHAETAGGGQTAAPDADDPVNLHFVAFVRGSDGQLLELDGRRPGPVGRPVPVPSEAELLSAAAQFVQNYYVRRMH</sequence>
<dbReference type="GO" id="GO:0004843">
    <property type="term" value="F:cysteine-type deubiquitinase activity"/>
    <property type="evidence" value="ECO:0007669"/>
    <property type="project" value="UniProtKB-UniRule"/>
</dbReference>
<feature type="active site" description="Proton donor" evidence="7">
    <location>
        <position position="166"/>
    </location>
</feature>
<evidence type="ECO:0000256" key="8">
    <source>
        <dbReference type="RuleBase" id="RU361215"/>
    </source>
</evidence>
<dbReference type="GO" id="GO:0006511">
    <property type="term" value="P:ubiquitin-dependent protein catabolic process"/>
    <property type="evidence" value="ECO:0007669"/>
    <property type="project" value="UniProtKB-UniRule"/>
</dbReference>
<evidence type="ECO:0000256" key="5">
    <source>
        <dbReference type="ARBA" id="ARBA00022801"/>
    </source>
</evidence>
<gene>
    <name evidence="10" type="primary">YUH1</name>
    <name evidence="10" type="ORF">MOBT1_001136</name>
</gene>
<keyword evidence="3 7" id="KW-0645">Protease</keyword>
<evidence type="ECO:0000313" key="11">
    <source>
        <dbReference type="Proteomes" id="UP001214603"/>
    </source>
</evidence>
<name>A0AAF0DXM3_9BASI</name>
<dbReference type="SUPFAM" id="SSF54001">
    <property type="entry name" value="Cysteine proteinases"/>
    <property type="match status" value="1"/>
</dbReference>
<dbReference type="FunFam" id="3.40.532.10:FF:000006">
    <property type="entry name" value="Ubiquitin carboxyl-terminal hydrolase"/>
    <property type="match status" value="1"/>
</dbReference>
<dbReference type="PRINTS" id="PR00707">
    <property type="entry name" value="UBCTHYDRLASE"/>
</dbReference>
<evidence type="ECO:0000256" key="2">
    <source>
        <dbReference type="ARBA" id="ARBA00009326"/>
    </source>
</evidence>